<evidence type="ECO:0000256" key="5">
    <source>
        <dbReference type="ARBA" id="ARBA00022833"/>
    </source>
</evidence>
<dbReference type="PANTHER" id="PTHR42940">
    <property type="entry name" value="ALCOHOL DEHYDROGENASE 1-RELATED"/>
    <property type="match status" value="1"/>
</dbReference>
<dbReference type="InterPro" id="IPR013154">
    <property type="entry name" value="ADH-like_N"/>
</dbReference>
<evidence type="ECO:0000256" key="1">
    <source>
        <dbReference type="ARBA" id="ARBA00001947"/>
    </source>
</evidence>
<reference evidence="11 12" key="1">
    <citation type="submission" date="2019-11" db="EMBL/GenBank/DDBJ databases">
        <authorList>
            <person name="Jiang L.-Q."/>
        </authorList>
    </citation>
    <scope>NUCLEOTIDE SEQUENCE [LARGE SCALE GENOMIC DNA]</scope>
    <source>
        <strain evidence="11 12">YIM 132087</strain>
    </source>
</reference>
<comment type="catalytic activity">
    <reaction evidence="8">
        <text>a primary alcohol + NAD(+) = an aldehyde + NADH + H(+)</text>
        <dbReference type="Rhea" id="RHEA:10736"/>
        <dbReference type="ChEBI" id="CHEBI:15378"/>
        <dbReference type="ChEBI" id="CHEBI:15734"/>
        <dbReference type="ChEBI" id="CHEBI:17478"/>
        <dbReference type="ChEBI" id="CHEBI:57540"/>
        <dbReference type="ChEBI" id="CHEBI:57945"/>
        <dbReference type="EC" id="1.1.1.1"/>
    </reaction>
</comment>
<dbReference type="Pfam" id="PF08240">
    <property type="entry name" value="ADH_N"/>
    <property type="match status" value="1"/>
</dbReference>
<dbReference type="SMART" id="SM00829">
    <property type="entry name" value="PKS_ER"/>
    <property type="match status" value="1"/>
</dbReference>
<dbReference type="PROSITE" id="PS00059">
    <property type="entry name" value="ADH_ZINC"/>
    <property type="match status" value="1"/>
</dbReference>
<keyword evidence="6" id="KW-0560">Oxidoreductase</keyword>
<feature type="domain" description="Enoyl reductase (ER)" evidence="10">
    <location>
        <begin position="10"/>
        <end position="346"/>
    </location>
</feature>
<proteinExistence type="inferred from homology"/>
<comment type="cofactor">
    <cofactor evidence="1 9">
        <name>Zn(2+)</name>
        <dbReference type="ChEBI" id="CHEBI:29105"/>
    </cofactor>
</comment>
<keyword evidence="4 9" id="KW-0479">Metal-binding</keyword>
<evidence type="ECO:0000256" key="6">
    <source>
        <dbReference type="ARBA" id="ARBA00023002"/>
    </source>
</evidence>
<accession>A0A7K1FV81</accession>
<keyword evidence="12" id="KW-1185">Reference proteome</keyword>
<dbReference type="InterPro" id="IPR011032">
    <property type="entry name" value="GroES-like_sf"/>
</dbReference>
<protein>
    <recommendedName>
        <fullName evidence="3">alcohol dehydrogenase</fullName>
        <ecNumber evidence="3">1.1.1.1</ecNumber>
    </recommendedName>
</protein>
<dbReference type="Pfam" id="PF00107">
    <property type="entry name" value="ADH_zinc_N"/>
    <property type="match status" value="1"/>
</dbReference>
<dbReference type="EMBL" id="WLYK01000017">
    <property type="protein sequence ID" value="MTD17269.1"/>
    <property type="molecule type" value="Genomic_DNA"/>
</dbReference>
<dbReference type="InterPro" id="IPR002328">
    <property type="entry name" value="ADH_Zn_CS"/>
</dbReference>
<dbReference type="InterPro" id="IPR013149">
    <property type="entry name" value="ADH-like_C"/>
</dbReference>
<organism evidence="11 12">
    <name type="scientific">Nakamurella alba</name>
    <dbReference type="NCBI Taxonomy" id="2665158"/>
    <lineage>
        <taxon>Bacteria</taxon>
        <taxon>Bacillati</taxon>
        <taxon>Actinomycetota</taxon>
        <taxon>Actinomycetes</taxon>
        <taxon>Nakamurellales</taxon>
        <taxon>Nakamurellaceae</taxon>
        <taxon>Nakamurella</taxon>
    </lineage>
</organism>
<evidence type="ECO:0000313" key="12">
    <source>
        <dbReference type="Proteomes" id="UP000460221"/>
    </source>
</evidence>
<dbReference type="Gene3D" id="3.40.50.720">
    <property type="entry name" value="NAD(P)-binding Rossmann-like Domain"/>
    <property type="match status" value="1"/>
</dbReference>
<sequence>MQALRLRTAGLDPELEEVPTPVPVGREVLVRVRAAGLCHSDLHVVESPVGGMATALPFTLGHEIAGEVAALADDVAGTMPIGTAVAVYGPWGCGDCSRCRVGRDNLCDRRASLTFFGAGLGRDGGMAEYVLVPRPELLVPLDGVDPLDAAPLTDAGLTSYAALRPLLPDLTGADASVLVLGVGGLGHMAVQLLSALTTATVVAVDTKPAALELAGDLGAIPVASGPDAGDRIREQLPAGAAGVDAVLDFVGAPETVALGSSLLRPGATYVLVGTAGGAIDVRKNAGLPAGVKFSVPYWGGREELAELLALAAQGRIHVHRQVYPLSDAARALADLRAGRISGRAVLVPSPS</sequence>
<dbReference type="Proteomes" id="UP000460221">
    <property type="component" value="Unassembled WGS sequence"/>
</dbReference>
<evidence type="ECO:0000256" key="3">
    <source>
        <dbReference type="ARBA" id="ARBA00013190"/>
    </source>
</evidence>
<comment type="caution">
    <text evidence="11">The sequence shown here is derived from an EMBL/GenBank/DDBJ whole genome shotgun (WGS) entry which is preliminary data.</text>
</comment>
<evidence type="ECO:0000256" key="9">
    <source>
        <dbReference type="RuleBase" id="RU361277"/>
    </source>
</evidence>
<dbReference type="EC" id="1.1.1.1" evidence="3"/>
<evidence type="ECO:0000256" key="7">
    <source>
        <dbReference type="ARBA" id="ARBA00049164"/>
    </source>
</evidence>
<dbReference type="AlphaFoldDB" id="A0A7K1FV81"/>
<dbReference type="RefSeq" id="WP_322098430.1">
    <property type="nucleotide sequence ID" value="NZ_WLYK01000017.1"/>
</dbReference>
<dbReference type="PANTHER" id="PTHR42940:SF8">
    <property type="entry name" value="VACUOLAR PROTEIN SORTING-ASSOCIATED PROTEIN 11"/>
    <property type="match status" value="1"/>
</dbReference>
<keyword evidence="5 9" id="KW-0862">Zinc</keyword>
<dbReference type="InterPro" id="IPR020843">
    <property type="entry name" value="ER"/>
</dbReference>
<name>A0A7K1FV81_9ACTN</name>
<dbReference type="SUPFAM" id="SSF50129">
    <property type="entry name" value="GroES-like"/>
    <property type="match status" value="1"/>
</dbReference>
<evidence type="ECO:0000256" key="8">
    <source>
        <dbReference type="ARBA" id="ARBA00049243"/>
    </source>
</evidence>
<comment type="similarity">
    <text evidence="2 9">Belongs to the zinc-containing alcohol dehydrogenase family.</text>
</comment>
<dbReference type="Gene3D" id="3.90.180.10">
    <property type="entry name" value="Medium-chain alcohol dehydrogenases, catalytic domain"/>
    <property type="match status" value="1"/>
</dbReference>
<dbReference type="GO" id="GO:0004022">
    <property type="term" value="F:alcohol dehydrogenase (NAD+) activity"/>
    <property type="evidence" value="ECO:0007669"/>
    <property type="project" value="UniProtKB-EC"/>
</dbReference>
<evidence type="ECO:0000259" key="10">
    <source>
        <dbReference type="SMART" id="SM00829"/>
    </source>
</evidence>
<dbReference type="GO" id="GO:0008270">
    <property type="term" value="F:zinc ion binding"/>
    <property type="evidence" value="ECO:0007669"/>
    <property type="project" value="InterPro"/>
</dbReference>
<evidence type="ECO:0000256" key="2">
    <source>
        <dbReference type="ARBA" id="ARBA00008072"/>
    </source>
</evidence>
<evidence type="ECO:0000313" key="11">
    <source>
        <dbReference type="EMBL" id="MTD17269.1"/>
    </source>
</evidence>
<comment type="catalytic activity">
    <reaction evidence="7">
        <text>a secondary alcohol + NAD(+) = a ketone + NADH + H(+)</text>
        <dbReference type="Rhea" id="RHEA:10740"/>
        <dbReference type="ChEBI" id="CHEBI:15378"/>
        <dbReference type="ChEBI" id="CHEBI:17087"/>
        <dbReference type="ChEBI" id="CHEBI:35681"/>
        <dbReference type="ChEBI" id="CHEBI:57540"/>
        <dbReference type="ChEBI" id="CHEBI:57945"/>
        <dbReference type="EC" id="1.1.1.1"/>
    </reaction>
</comment>
<dbReference type="SUPFAM" id="SSF51735">
    <property type="entry name" value="NAD(P)-binding Rossmann-fold domains"/>
    <property type="match status" value="1"/>
</dbReference>
<dbReference type="InterPro" id="IPR036291">
    <property type="entry name" value="NAD(P)-bd_dom_sf"/>
</dbReference>
<evidence type="ECO:0000256" key="4">
    <source>
        <dbReference type="ARBA" id="ARBA00022723"/>
    </source>
</evidence>
<gene>
    <name evidence="11" type="ORF">GIS00_25385</name>
</gene>